<keyword evidence="3" id="KW-1133">Transmembrane helix</keyword>
<sequence length="393" mass="42110">MRRAFTWLPWVLLIVVIFSFLAWQKSHQPKPTIASDGVKMPAEKVEPLVDTNRMGGVVSYNAAVKVAAPAVVNIFTTQKIKQPNHPLLNDPVFREFFGNQIPQQPKNENSLGSGVIVRADGYILTNNHVIAQAEQIVVALYDGRRAEAKVIGTDPDTDLAVIKIELDKLPVLPFKLSGNEVGDVVLAIGNPFGVGQTVTQGIISATGRSDLGINTYEDFIQTDAAINPGNSGGALIDVAGNLIGVNTAIFSQSGGSLGIGFAIPAKVCQQVLNSILKDGRVVRGWLGISLIPNNLDENVLTAKPIGVLVADVLRGGPADQAGVKRGDTIVQVNDEQISSASHLINYVALQAPESMIDIVVERDGKQQKLEVKVGERKVQQNTQSQYIPLPKGQ</sequence>
<proteinExistence type="predicted"/>
<dbReference type="InterPro" id="IPR001940">
    <property type="entry name" value="Peptidase_S1C"/>
</dbReference>
<dbReference type="GO" id="GO:0006508">
    <property type="term" value="P:proteolysis"/>
    <property type="evidence" value="ECO:0007669"/>
    <property type="project" value="UniProtKB-KW"/>
</dbReference>
<dbReference type="PANTHER" id="PTHR43343">
    <property type="entry name" value="PEPTIDASE S12"/>
    <property type="match status" value="1"/>
</dbReference>
<dbReference type="Gene3D" id="2.30.42.10">
    <property type="match status" value="1"/>
</dbReference>
<dbReference type="InterPro" id="IPR051201">
    <property type="entry name" value="Chloro_Bact_Ser_Proteases"/>
</dbReference>
<dbReference type="InterPro" id="IPR036034">
    <property type="entry name" value="PDZ_sf"/>
</dbReference>
<keyword evidence="3" id="KW-0472">Membrane</keyword>
<dbReference type="Gene3D" id="2.40.10.120">
    <property type="match status" value="1"/>
</dbReference>
<dbReference type="SMART" id="SM00228">
    <property type="entry name" value="PDZ"/>
    <property type="match status" value="1"/>
</dbReference>
<dbReference type="PANTHER" id="PTHR43343:SF3">
    <property type="entry name" value="PROTEASE DO-LIKE 8, CHLOROPLASTIC"/>
    <property type="match status" value="1"/>
</dbReference>
<keyword evidence="3" id="KW-0812">Transmembrane</keyword>
<evidence type="ECO:0000313" key="6">
    <source>
        <dbReference type="Proteomes" id="UP000451048"/>
    </source>
</evidence>
<organism evidence="5 6">
    <name type="scientific">Acinetobacter haemolyticus</name>
    <dbReference type="NCBI Taxonomy" id="29430"/>
    <lineage>
        <taxon>Bacteria</taxon>
        <taxon>Pseudomonadati</taxon>
        <taxon>Pseudomonadota</taxon>
        <taxon>Gammaproteobacteria</taxon>
        <taxon>Moraxellales</taxon>
        <taxon>Moraxellaceae</taxon>
        <taxon>Acinetobacter</taxon>
    </lineage>
</organism>
<dbReference type="RefSeq" id="WP_151212202.1">
    <property type="nucleotide sequence ID" value="NZ_CP031984.1"/>
</dbReference>
<dbReference type="SUPFAM" id="SSF50494">
    <property type="entry name" value="Trypsin-like serine proteases"/>
    <property type="match status" value="1"/>
</dbReference>
<dbReference type="Pfam" id="PF13365">
    <property type="entry name" value="Trypsin_2"/>
    <property type="match status" value="1"/>
</dbReference>
<dbReference type="PRINTS" id="PR00834">
    <property type="entry name" value="PROTEASES2C"/>
</dbReference>
<feature type="transmembrane region" description="Helical" evidence="3">
    <location>
        <begin position="7"/>
        <end position="23"/>
    </location>
</feature>
<keyword evidence="2" id="KW-0378">Hydrolase</keyword>
<dbReference type="Proteomes" id="UP000451048">
    <property type="component" value="Unassembled WGS sequence"/>
</dbReference>
<evidence type="ECO:0000256" key="2">
    <source>
        <dbReference type="ARBA" id="ARBA00022801"/>
    </source>
</evidence>
<accession>A0AAJ2YV60</accession>
<dbReference type="InterPro" id="IPR009003">
    <property type="entry name" value="Peptidase_S1_PA"/>
</dbReference>
<dbReference type="EMBL" id="WTTO01000066">
    <property type="protein sequence ID" value="NAR74733.1"/>
    <property type="molecule type" value="Genomic_DNA"/>
</dbReference>
<gene>
    <name evidence="5" type="ORF">GPS52_14890</name>
</gene>
<reference evidence="5 6" key="1">
    <citation type="submission" date="2019-12" db="EMBL/GenBank/DDBJ databases">
        <title>Acinetobacter haemolyticus comparative genomics.</title>
        <authorList>
            <person name="Castro-Jaimes S."/>
            <person name="Bello-Lopez E."/>
            <person name="Velazquez-Acosta C."/>
            <person name="Volkow-Fernandez P."/>
            <person name="Lozano-Zarain P."/>
            <person name="Castillo Ramirez S."/>
            <person name="Cevallos M.A."/>
        </authorList>
    </citation>
    <scope>NUCLEOTIDE SEQUENCE [LARGE SCALE GENOMIC DNA]</scope>
    <source>
        <strain evidence="5 6">AN10</strain>
    </source>
</reference>
<dbReference type="SUPFAM" id="SSF50156">
    <property type="entry name" value="PDZ domain-like"/>
    <property type="match status" value="1"/>
</dbReference>
<dbReference type="PROSITE" id="PS50106">
    <property type="entry name" value="PDZ"/>
    <property type="match status" value="1"/>
</dbReference>
<protein>
    <submittedName>
        <fullName evidence="5">PDZ domain-containing protein</fullName>
    </submittedName>
</protein>
<dbReference type="InterPro" id="IPR001478">
    <property type="entry name" value="PDZ"/>
</dbReference>
<name>A0AAJ2YV60_ACIHA</name>
<evidence type="ECO:0000256" key="1">
    <source>
        <dbReference type="ARBA" id="ARBA00022670"/>
    </source>
</evidence>
<feature type="domain" description="PDZ" evidence="4">
    <location>
        <begin position="275"/>
        <end position="364"/>
    </location>
</feature>
<comment type="caution">
    <text evidence="5">The sequence shown here is derived from an EMBL/GenBank/DDBJ whole genome shotgun (WGS) entry which is preliminary data.</text>
</comment>
<evidence type="ECO:0000313" key="5">
    <source>
        <dbReference type="EMBL" id="NAR74733.1"/>
    </source>
</evidence>
<dbReference type="AlphaFoldDB" id="A0AAJ2YV60"/>
<evidence type="ECO:0000259" key="4">
    <source>
        <dbReference type="PROSITE" id="PS50106"/>
    </source>
</evidence>
<evidence type="ECO:0000256" key="3">
    <source>
        <dbReference type="SAM" id="Phobius"/>
    </source>
</evidence>
<keyword evidence="1" id="KW-0645">Protease</keyword>
<dbReference type="Pfam" id="PF13180">
    <property type="entry name" value="PDZ_2"/>
    <property type="match status" value="1"/>
</dbReference>
<dbReference type="GO" id="GO:0004252">
    <property type="term" value="F:serine-type endopeptidase activity"/>
    <property type="evidence" value="ECO:0007669"/>
    <property type="project" value="InterPro"/>
</dbReference>